<feature type="chain" id="PRO_5011684358" evidence="3">
    <location>
        <begin position="25"/>
        <end position="420"/>
    </location>
</feature>
<accession>A0A1G9S473</accession>
<dbReference type="GO" id="GO:0008270">
    <property type="term" value="F:zinc ion binding"/>
    <property type="evidence" value="ECO:0007669"/>
    <property type="project" value="InterPro"/>
</dbReference>
<keyword evidence="5" id="KW-0121">Carboxypeptidase</keyword>
<dbReference type="GO" id="GO:0006508">
    <property type="term" value="P:proteolysis"/>
    <property type="evidence" value="ECO:0007669"/>
    <property type="project" value="InterPro"/>
</dbReference>
<dbReference type="RefSeq" id="WP_176767644.1">
    <property type="nucleotide sequence ID" value="NZ_FNHH01000009.1"/>
</dbReference>
<dbReference type="Gene3D" id="3.40.630.10">
    <property type="entry name" value="Zn peptidases"/>
    <property type="match status" value="1"/>
</dbReference>
<dbReference type="PANTHER" id="PTHR12756">
    <property type="entry name" value="CYTOSOLIC CARBOXYPEPTIDASE"/>
    <property type="match status" value="1"/>
</dbReference>
<dbReference type="CDD" id="cd18429">
    <property type="entry name" value="M14_Nna1-like"/>
    <property type="match status" value="1"/>
</dbReference>
<dbReference type="Pfam" id="PF00246">
    <property type="entry name" value="Peptidase_M14"/>
    <property type="match status" value="1"/>
</dbReference>
<dbReference type="SUPFAM" id="SSF53187">
    <property type="entry name" value="Zn-dependent exopeptidases"/>
    <property type="match status" value="1"/>
</dbReference>
<dbReference type="InterPro" id="IPR000834">
    <property type="entry name" value="Peptidase_M14"/>
</dbReference>
<protein>
    <submittedName>
        <fullName evidence="5">Zinc carboxypeptidase</fullName>
    </submittedName>
</protein>
<comment type="similarity">
    <text evidence="2">Belongs to the peptidase M14 family.</text>
</comment>
<dbReference type="InterPro" id="IPR050821">
    <property type="entry name" value="Cytosolic_carboxypeptidase"/>
</dbReference>
<keyword evidence="5" id="KW-0645">Protease</keyword>
<dbReference type="PANTHER" id="PTHR12756:SF11">
    <property type="entry name" value="CYTOSOLIC CARBOXYPEPTIDASE 1"/>
    <property type="match status" value="1"/>
</dbReference>
<dbReference type="EMBL" id="FNHH01000009">
    <property type="protein sequence ID" value="SDM30107.1"/>
    <property type="molecule type" value="Genomic_DNA"/>
</dbReference>
<evidence type="ECO:0000259" key="4">
    <source>
        <dbReference type="PROSITE" id="PS52035"/>
    </source>
</evidence>
<dbReference type="GO" id="GO:0004181">
    <property type="term" value="F:metallocarboxypeptidase activity"/>
    <property type="evidence" value="ECO:0007669"/>
    <property type="project" value="InterPro"/>
</dbReference>
<comment type="caution">
    <text evidence="2">Lacks conserved residue(s) required for the propagation of feature annotation.</text>
</comment>
<evidence type="ECO:0000256" key="1">
    <source>
        <dbReference type="ARBA" id="ARBA00001947"/>
    </source>
</evidence>
<keyword evidence="5" id="KW-0378">Hydrolase</keyword>
<evidence type="ECO:0000313" key="6">
    <source>
        <dbReference type="Proteomes" id="UP000199226"/>
    </source>
</evidence>
<dbReference type="STRING" id="990371.SAMN05421813_10958"/>
<reference evidence="6" key="1">
    <citation type="submission" date="2016-10" db="EMBL/GenBank/DDBJ databases">
        <authorList>
            <person name="Varghese N."/>
            <person name="Submissions S."/>
        </authorList>
    </citation>
    <scope>NUCLEOTIDE SEQUENCE [LARGE SCALE GENOMIC DNA]</scope>
    <source>
        <strain evidence="6">DSM 24536</strain>
    </source>
</reference>
<keyword evidence="3" id="KW-0732">Signal</keyword>
<dbReference type="Gene3D" id="2.60.40.3120">
    <property type="match status" value="1"/>
</dbReference>
<name>A0A1G9S473_9SPHI</name>
<dbReference type="PROSITE" id="PS52035">
    <property type="entry name" value="PEPTIDASE_M14"/>
    <property type="match status" value="1"/>
</dbReference>
<evidence type="ECO:0000313" key="5">
    <source>
        <dbReference type="EMBL" id="SDM30107.1"/>
    </source>
</evidence>
<feature type="domain" description="Peptidase M14" evidence="4">
    <location>
        <begin position="167"/>
        <end position="420"/>
    </location>
</feature>
<evidence type="ECO:0000256" key="2">
    <source>
        <dbReference type="PROSITE-ProRule" id="PRU01379"/>
    </source>
</evidence>
<keyword evidence="6" id="KW-1185">Reference proteome</keyword>
<feature type="signal peptide" evidence="3">
    <location>
        <begin position="1"/>
        <end position="24"/>
    </location>
</feature>
<dbReference type="Proteomes" id="UP000199226">
    <property type="component" value="Unassembled WGS sequence"/>
</dbReference>
<comment type="cofactor">
    <cofactor evidence="1">
        <name>Zn(2+)</name>
        <dbReference type="ChEBI" id="CHEBI:29105"/>
    </cofactor>
</comment>
<sequence length="420" mass="48101">MKIFFTRAFFLLSCFILFNLNVSAAINWGYGEDVNSSFQNPDSTKNRFRFINTNFENASQLDWELDSLGIVNISLNYDHERSSINRANGHWHFQLEADSGIEVTLLLKNFENIWNGMKGIPVSEKTNCLISEDGVNWSIIPADLISGNQLRVKIRMKSDKIYVASVEPYRISDLDKLLSEIGQNPLVEITDIGKTVEGRPLEIIRLGDPEAPFSVFLRARAHSWEPGGNWVVQGLIRKLLQKDSAPFLKRYCVYILPMANKDGVSRGRTRFNTLGKDLNREWNFPADKVLTPEKFAFKTWLNMMVKKGKKPDLAIDLHNDQGGNIHVNLPTSDNAPYIANMKRFENLLYRHTWFTEGPSHVKNPGSFGEGLARRFGIDAFVYELNYEWAKGLNKAPMAKDWELLGSQLSKVFYLYFDKDK</sequence>
<organism evidence="5 6">
    <name type="scientific">Daejeonella rubra</name>
    <dbReference type="NCBI Taxonomy" id="990371"/>
    <lineage>
        <taxon>Bacteria</taxon>
        <taxon>Pseudomonadati</taxon>
        <taxon>Bacteroidota</taxon>
        <taxon>Sphingobacteriia</taxon>
        <taxon>Sphingobacteriales</taxon>
        <taxon>Sphingobacteriaceae</taxon>
        <taxon>Daejeonella</taxon>
    </lineage>
</organism>
<proteinExistence type="inferred from homology"/>
<evidence type="ECO:0000256" key="3">
    <source>
        <dbReference type="SAM" id="SignalP"/>
    </source>
</evidence>
<gene>
    <name evidence="5" type="ORF">SAMN05421813_10958</name>
</gene>
<dbReference type="AlphaFoldDB" id="A0A1G9S473"/>